<dbReference type="InterPro" id="IPR000618">
    <property type="entry name" value="Insect_cuticle"/>
</dbReference>
<keyword evidence="1 3" id="KW-0193">Cuticle</keyword>
<evidence type="ECO:0000256" key="1">
    <source>
        <dbReference type="ARBA" id="ARBA00022460"/>
    </source>
</evidence>
<dbReference type="PANTHER" id="PTHR10380:SF173">
    <property type="entry name" value="CUTICULAR PROTEIN 47EF, ISOFORM C-RELATED"/>
    <property type="match status" value="1"/>
</dbReference>
<dbReference type="InterPro" id="IPR031311">
    <property type="entry name" value="CHIT_BIND_RR_consensus"/>
</dbReference>
<dbReference type="Pfam" id="PF00379">
    <property type="entry name" value="Chitin_bind_4"/>
    <property type="match status" value="1"/>
</dbReference>
<evidence type="ECO:0000313" key="5">
    <source>
        <dbReference type="Proteomes" id="UP000691718"/>
    </source>
</evidence>
<evidence type="ECO:0000256" key="3">
    <source>
        <dbReference type="PROSITE-ProRule" id="PRU00497"/>
    </source>
</evidence>
<dbReference type="PANTHER" id="PTHR10380">
    <property type="entry name" value="CUTICLE PROTEIN"/>
    <property type="match status" value="1"/>
</dbReference>
<protein>
    <submittedName>
        <fullName evidence="4">(apollo) hypothetical protein</fullName>
    </submittedName>
</protein>
<evidence type="ECO:0000313" key="4">
    <source>
        <dbReference type="EMBL" id="CAG5040135.1"/>
    </source>
</evidence>
<dbReference type="InterPro" id="IPR050468">
    <property type="entry name" value="Cuticle_Struct_Prot"/>
</dbReference>
<dbReference type="GO" id="GO:0008010">
    <property type="term" value="F:structural constituent of chitin-based larval cuticle"/>
    <property type="evidence" value="ECO:0007669"/>
    <property type="project" value="TreeGrafter"/>
</dbReference>
<comment type="caution">
    <text evidence="4">The sequence shown here is derived from an EMBL/GenBank/DDBJ whole genome shotgun (WGS) entry which is preliminary data.</text>
</comment>
<dbReference type="PROSITE" id="PS00233">
    <property type="entry name" value="CHIT_BIND_RR_1"/>
    <property type="match status" value="1"/>
</dbReference>
<dbReference type="EMBL" id="CAJQZP010001342">
    <property type="protein sequence ID" value="CAG5040135.1"/>
    <property type="molecule type" value="Genomic_DNA"/>
</dbReference>
<organism evidence="4 5">
    <name type="scientific">Parnassius apollo</name>
    <name type="common">Apollo butterfly</name>
    <name type="synonym">Papilio apollo</name>
    <dbReference type="NCBI Taxonomy" id="110799"/>
    <lineage>
        <taxon>Eukaryota</taxon>
        <taxon>Metazoa</taxon>
        <taxon>Ecdysozoa</taxon>
        <taxon>Arthropoda</taxon>
        <taxon>Hexapoda</taxon>
        <taxon>Insecta</taxon>
        <taxon>Pterygota</taxon>
        <taxon>Neoptera</taxon>
        <taxon>Endopterygota</taxon>
        <taxon>Lepidoptera</taxon>
        <taxon>Glossata</taxon>
        <taxon>Ditrysia</taxon>
        <taxon>Papilionoidea</taxon>
        <taxon>Papilionidae</taxon>
        <taxon>Parnassiinae</taxon>
        <taxon>Parnassini</taxon>
        <taxon>Parnassius</taxon>
        <taxon>Parnassius</taxon>
    </lineage>
</organism>
<dbReference type="GO" id="GO:0062129">
    <property type="term" value="C:chitin-based extracellular matrix"/>
    <property type="evidence" value="ECO:0007669"/>
    <property type="project" value="TreeGrafter"/>
</dbReference>
<name>A0A8S3XW05_PARAO</name>
<keyword evidence="5" id="KW-1185">Reference proteome</keyword>
<dbReference type="Proteomes" id="UP000691718">
    <property type="component" value="Unassembled WGS sequence"/>
</dbReference>
<gene>
    <name evidence="4" type="ORF">PAPOLLO_LOCUS21838</name>
</gene>
<reference evidence="4" key="1">
    <citation type="submission" date="2021-04" db="EMBL/GenBank/DDBJ databases">
        <authorList>
            <person name="Tunstrom K."/>
        </authorList>
    </citation>
    <scope>NUCLEOTIDE SEQUENCE</scope>
</reference>
<keyword evidence="2" id="KW-0732">Signal</keyword>
<dbReference type="AlphaFoldDB" id="A0A8S3XW05"/>
<dbReference type="PROSITE" id="PS51155">
    <property type="entry name" value="CHIT_BIND_RR_2"/>
    <property type="match status" value="1"/>
</dbReference>
<sequence length="150" mass="16609">MYKRISFKRLGISRSSGSNETKSKAPNMKMTIVAVFALVAVASAAVANVRPEGERVYVVPPQTLRSESRQEPDGNYVYSFETENGINRGERGELKQVLDEENKPKNVVVVEGSYSYTNSEGKVETVNYVADENGYRAEGDSIPKVAPTRR</sequence>
<proteinExistence type="predicted"/>
<evidence type="ECO:0000256" key="2">
    <source>
        <dbReference type="ARBA" id="ARBA00022729"/>
    </source>
</evidence>
<accession>A0A8S3XW05</accession>
<dbReference type="OrthoDB" id="6515429at2759"/>